<feature type="compositionally biased region" description="Low complexity" evidence="1">
    <location>
        <begin position="351"/>
        <end position="362"/>
    </location>
</feature>
<feature type="region of interest" description="Disordered" evidence="1">
    <location>
        <begin position="510"/>
        <end position="616"/>
    </location>
</feature>
<protein>
    <submittedName>
        <fullName evidence="2">Uncharacterized protein</fullName>
    </submittedName>
</protein>
<reference evidence="2 3" key="1">
    <citation type="submission" date="2016-06" db="EMBL/GenBank/DDBJ databases">
        <authorList>
            <person name="Kjaerup R.B."/>
            <person name="Dalgaard T.S."/>
            <person name="Juul-Madsen H.R."/>
        </authorList>
    </citation>
    <scope>NUCLEOTIDE SEQUENCE [LARGE SCALE GENOMIC DNA]</scope>
</reference>
<feature type="compositionally biased region" description="Low complexity" evidence="1">
    <location>
        <begin position="389"/>
        <end position="403"/>
    </location>
</feature>
<feature type="compositionally biased region" description="Polar residues" evidence="1">
    <location>
        <begin position="44"/>
        <end position="54"/>
    </location>
</feature>
<feature type="compositionally biased region" description="Low complexity" evidence="1">
    <location>
        <begin position="140"/>
        <end position="158"/>
    </location>
</feature>
<dbReference type="STRING" id="1276538.A0A1X7RZ55"/>
<sequence length="616" mass="68020">MVATRHSLPARNTDDDPIDNLDSRELKRLHIDGKETLKGEKQSDAQQRQASGTYTWRGAVYVITPDTPQEWIDNDPTRPNKREKMSKSKSREPEEEGRRRKTMGDMVAQEDEIVVPRTRKRSSMVEAEEDERPAKRTRKSMPNPSTSTRTRTRTSMAPPARPRQPRSIRDTRMEDAQEDDEAPILGAADIIAGKQTVKVIAARKREAKKSGLNVTKLPPRGEICGRMIATSVVKLSKINSRIAALRADYERLKGKGAFDMLLDKVRTKRQLGEQLQSQEEAEGQDNDEDMEAAMTALETTKARQLLAGIDVEVLPSSPGQPHSSPDPIALGQSPTIPESPPEQTSSNADLTTIPTPTSENNPPTQPTPPTSEEDNDNNDTAVPDPDNLTPGPAASTAPSSPATVITTHKPNPAPPPTYPSSIQRTFTRPTVPATVQPPLLSLPSLPEVNRGGQKLRWTPQLSEKIQDGERAEGAIHMKRLLGESSSQKRRRVKRELREVARWQVMSEADAAHFGGGKRVDEKQDAVAQREAEGSGWTIIRDPDVNAEDEGQDGEEAYEHHDDQHDDDDGQDETENERAGERAAQKMMEKHRAGSRKITGHAGIGGASGKRRSQPLY</sequence>
<feature type="compositionally biased region" description="Acidic residues" evidence="1">
    <location>
        <begin position="544"/>
        <end position="555"/>
    </location>
</feature>
<feature type="compositionally biased region" description="Polar residues" evidence="1">
    <location>
        <begin position="332"/>
        <end position="350"/>
    </location>
</feature>
<name>A0A1X7RZ55_ZYMT9</name>
<feature type="compositionally biased region" description="Basic and acidic residues" evidence="1">
    <location>
        <begin position="575"/>
        <end position="591"/>
    </location>
</feature>
<feature type="compositionally biased region" description="Basic and acidic residues" evidence="1">
    <location>
        <begin position="75"/>
        <end position="98"/>
    </location>
</feature>
<accession>A0A1X7RZ55</accession>
<gene>
    <name evidence="2" type="ORF">ZT3D7_G7865</name>
</gene>
<feature type="region of interest" description="Disordered" evidence="1">
    <location>
        <begin position="313"/>
        <end position="453"/>
    </location>
</feature>
<keyword evidence="3" id="KW-1185">Reference proteome</keyword>
<feature type="compositionally biased region" description="Low complexity" evidence="1">
    <location>
        <begin position="437"/>
        <end position="446"/>
    </location>
</feature>
<evidence type="ECO:0000313" key="2">
    <source>
        <dbReference type="EMBL" id="SMQ52712.1"/>
    </source>
</evidence>
<organism evidence="2 3">
    <name type="scientific">Zymoseptoria tritici (strain ST99CH_3D7)</name>
    <dbReference type="NCBI Taxonomy" id="1276538"/>
    <lineage>
        <taxon>Eukaryota</taxon>
        <taxon>Fungi</taxon>
        <taxon>Dikarya</taxon>
        <taxon>Ascomycota</taxon>
        <taxon>Pezizomycotina</taxon>
        <taxon>Dothideomycetes</taxon>
        <taxon>Dothideomycetidae</taxon>
        <taxon>Mycosphaerellales</taxon>
        <taxon>Mycosphaerellaceae</taxon>
        <taxon>Zymoseptoria</taxon>
    </lineage>
</organism>
<evidence type="ECO:0000313" key="3">
    <source>
        <dbReference type="Proteomes" id="UP000215127"/>
    </source>
</evidence>
<evidence type="ECO:0000256" key="1">
    <source>
        <dbReference type="SAM" id="MobiDB-lite"/>
    </source>
</evidence>
<feature type="compositionally biased region" description="Basic and acidic residues" evidence="1">
    <location>
        <begin position="21"/>
        <end position="43"/>
    </location>
</feature>
<feature type="compositionally biased region" description="Basic and acidic residues" evidence="1">
    <location>
        <begin position="517"/>
        <end position="532"/>
    </location>
</feature>
<dbReference type="Proteomes" id="UP000215127">
    <property type="component" value="Chromosome 7"/>
</dbReference>
<proteinExistence type="predicted"/>
<feature type="region of interest" description="Disordered" evidence="1">
    <location>
        <begin position="469"/>
        <end position="494"/>
    </location>
</feature>
<dbReference type="EMBL" id="LT853698">
    <property type="protein sequence ID" value="SMQ52712.1"/>
    <property type="molecule type" value="Genomic_DNA"/>
</dbReference>
<feature type="region of interest" description="Disordered" evidence="1">
    <location>
        <begin position="1"/>
        <end position="179"/>
    </location>
</feature>
<dbReference type="AlphaFoldDB" id="A0A1X7RZ55"/>
<feature type="compositionally biased region" description="Acidic residues" evidence="1">
    <location>
        <begin position="564"/>
        <end position="574"/>
    </location>
</feature>